<feature type="chain" id="PRO_5007860216" description="Fungal calcium binding protein domain-containing protein" evidence="1">
    <location>
        <begin position="24"/>
        <end position="78"/>
    </location>
</feature>
<keyword evidence="1" id="KW-0732">Signal</keyword>
<organism evidence="2 3">
    <name type="scientific">Calocera cornea HHB12733</name>
    <dbReference type="NCBI Taxonomy" id="1353952"/>
    <lineage>
        <taxon>Eukaryota</taxon>
        <taxon>Fungi</taxon>
        <taxon>Dikarya</taxon>
        <taxon>Basidiomycota</taxon>
        <taxon>Agaricomycotina</taxon>
        <taxon>Dacrymycetes</taxon>
        <taxon>Dacrymycetales</taxon>
        <taxon>Dacrymycetaceae</taxon>
        <taxon>Calocera</taxon>
    </lineage>
</organism>
<name>A0A165JKV8_9BASI</name>
<sequence length="78" mass="8209">MYKMQSFILAAIAVLAFLGLANAALIPRSCDLTKLAPTFTVCYEAVEGDFGDVGFDVQCLEDAVENSITLPAACSGCL</sequence>
<proteinExistence type="predicted"/>
<dbReference type="Proteomes" id="UP000076842">
    <property type="component" value="Unassembled WGS sequence"/>
</dbReference>
<evidence type="ECO:0000256" key="1">
    <source>
        <dbReference type="SAM" id="SignalP"/>
    </source>
</evidence>
<feature type="signal peptide" evidence="1">
    <location>
        <begin position="1"/>
        <end position="23"/>
    </location>
</feature>
<evidence type="ECO:0008006" key="4">
    <source>
        <dbReference type="Google" id="ProtNLM"/>
    </source>
</evidence>
<dbReference type="InParanoid" id="A0A165JKV8"/>
<dbReference type="AlphaFoldDB" id="A0A165JKV8"/>
<keyword evidence="3" id="KW-1185">Reference proteome</keyword>
<gene>
    <name evidence="2" type="ORF">CALCODRAFT_479459</name>
</gene>
<evidence type="ECO:0000313" key="2">
    <source>
        <dbReference type="EMBL" id="KZT61971.1"/>
    </source>
</evidence>
<protein>
    <recommendedName>
        <fullName evidence="4">Fungal calcium binding protein domain-containing protein</fullName>
    </recommendedName>
</protein>
<dbReference type="EMBL" id="KV423919">
    <property type="protein sequence ID" value="KZT61971.1"/>
    <property type="molecule type" value="Genomic_DNA"/>
</dbReference>
<evidence type="ECO:0000313" key="3">
    <source>
        <dbReference type="Proteomes" id="UP000076842"/>
    </source>
</evidence>
<accession>A0A165JKV8</accession>
<reference evidence="2 3" key="1">
    <citation type="journal article" date="2016" name="Mol. Biol. Evol.">
        <title>Comparative Genomics of Early-Diverging Mushroom-Forming Fungi Provides Insights into the Origins of Lignocellulose Decay Capabilities.</title>
        <authorList>
            <person name="Nagy L.G."/>
            <person name="Riley R."/>
            <person name="Tritt A."/>
            <person name="Adam C."/>
            <person name="Daum C."/>
            <person name="Floudas D."/>
            <person name="Sun H."/>
            <person name="Yadav J.S."/>
            <person name="Pangilinan J."/>
            <person name="Larsson K.H."/>
            <person name="Matsuura K."/>
            <person name="Barry K."/>
            <person name="Labutti K."/>
            <person name="Kuo R."/>
            <person name="Ohm R.A."/>
            <person name="Bhattacharya S.S."/>
            <person name="Shirouzu T."/>
            <person name="Yoshinaga Y."/>
            <person name="Martin F.M."/>
            <person name="Grigoriev I.V."/>
            <person name="Hibbett D.S."/>
        </authorList>
    </citation>
    <scope>NUCLEOTIDE SEQUENCE [LARGE SCALE GENOMIC DNA]</scope>
    <source>
        <strain evidence="2 3">HHB12733</strain>
    </source>
</reference>